<dbReference type="PANTHER" id="PTHR46566:SF5">
    <property type="entry name" value="1-PHOSPHOFRUCTOKINASE"/>
    <property type="match status" value="1"/>
</dbReference>
<evidence type="ECO:0000256" key="1">
    <source>
        <dbReference type="ARBA" id="ARBA00010688"/>
    </source>
</evidence>
<dbReference type="GO" id="GO:0008662">
    <property type="term" value="F:1-phosphofructokinase activity"/>
    <property type="evidence" value="ECO:0007669"/>
    <property type="project" value="UniProtKB-UniRule"/>
</dbReference>
<dbReference type="FunFam" id="3.40.1190.20:FF:000001">
    <property type="entry name" value="Phosphofructokinase"/>
    <property type="match status" value="1"/>
</dbReference>
<dbReference type="InterPro" id="IPR029056">
    <property type="entry name" value="Ribokinase-like"/>
</dbReference>
<evidence type="ECO:0000256" key="3">
    <source>
        <dbReference type="ARBA" id="ARBA00022741"/>
    </source>
</evidence>
<dbReference type="OrthoDB" id="9801219at2"/>
<evidence type="ECO:0000313" key="12">
    <source>
        <dbReference type="Proteomes" id="UP000052268"/>
    </source>
</evidence>
<evidence type="ECO:0000256" key="8">
    <source>
        <dbReference type="RuleBase" id="RU003704"/>
    </source>
</evidence>
<evidence type="ECO:0000256" key="5">
    <source>
        <dbReference type="ARBA" id="ARBA00022840"/>
    </source>
</evidence>
<name>A0A0J7XXL7_9SPHN</name>
<evidence type="ECO:0000259" key="10">
    <source>
        <dbReference type="Pfam" id="PF00294"/>
    </source>
</evidence>
<dbReference type="SUPFAM" id="SSF53613">
    <property type="entry name" value="Ribokinase-like"/>
    <property type="match status" value="1"/>
</dbReference>
<protein>
    <recommendedName>
        <fullName evidence="7">Phosphofructokinase</fullName>
    </recommendedName>
</protein>
<dbReference type="PANTHER" id="PTHR46566">
    <property type="entry name" value="1-PHOSPHOFRUCTOKINASE-RELATED"/>
    <property type="match status" value="1"/>
</dbReference>
<keyword evidence="2 7" id="KW-0808">Transferase</keyword>
<keyword evidence="4 8" id="KW-0418">Kinase</keyword>
<proteinExistence type="inferred from homology"/>
<dbReference type="NCBIfam" id="TIGR03828">
    <property type="entry name" value="pfkB"/>
    <property type="match status" value="1"/>
</dbReference>
<gene>
    <name evidence="11" type="ORF">V474_15045</name>
</gene>
<dbReference type="GO" id="GO:0044281">
    <property type="term" value="P:small molecule metabolic process"/>
    <property type="evidence" value="ECO:0007669"/>
    <property type="project" value="UniProtKB-ARBA"/>
</dbReference>
<evidence type="ECO:0000256" key="2">
    <source>
        <dbReference type="ARBA" id="ARBA00022679"/>
    </source>
</evidence>
<organism evidence="11 12">
    <name type="scientific">Novosphingobium barchaimii LL02</name>
    <dbReference type="NCBI Taxonomy" id="1114963"/>
    <lineage>
        <taxon>Bacteria</taxon>
        <taxon>Pseudomonadati</taxon>
        <taxon>Pseudomonadota</taxon>
        <taxon>Alphaproteobacteria</taxon>
        <taxon>Sphingomonadales</taxon>
        <taxon>Sphingomonadaceae</taxon>
        <taxon>Novosphingobium</taxon>
    </lineage>
</organism>
<keyword evidence="12" id="KW-1185">Reference proteome</keyword>
<comment type="catalytic activity">
    <reaction evidence="6 9">
        <text>beta-D-fructose 1-phosphate + ATP = beta-D-fructose 1,6-bisphosphate + ADP + H(+)</text>
        <dbReference type="Rhea" id="RHEA:14213"/>
        <dbReference type="ChEBI" id="CHEBI:15378"/>
        <dbReference type="ChEBI" id="CHEBI:30616"/>
        <dbReference type="ChEBI" id="CHEBI:32966"/>
        <dbReference type="ChEBI" id="CHEBI:138881"/>
        <dbReference type="ChEBI" id="CHEBI:456216"/>
        <dbReference type="EC" id="2.7.1.56"/>
    </reaction>
</comment>
<accession>A0A0J7XXL7</accession>
<dbReference type="InterPro" id="IPR017583">
    <property type="entry name" value="Tagatose/fructose_Pkinase"/>
</dbReference>
<dbReference type="PIRSF" id="PIRSF000535">
    <property type="entry name" value="1PFK/6PFK/LacC"/>
    <property type="match status" value="1"/>
</dbReference>
<dbReference type="PATRIC" id="fig|1114963.3.peg.1834"/>
<dbReference type="Gene3D" id="3.40.1190.20">
    <property type="match status" value="1"/>
</dbReference>
<dbReference type="RefSeq" id="WP_059151128.1">
    <property type="nucleotide sequence ID" value="NZ_KQ130453.1"/>
</dbReference>
<reference evidence="11 12" key="1">
    <citation type="journal article" date="2015" name="G3 (Bethesda)">
        <title>Insights into Ongoing Evolution of the Hexachlorocyclohexane Catabolic Pathway from Comparative Genomics of Ten Sphingomonadaceae Strains.</title>
        <authorList>
            <person name="Pearce S.L."/>
            <person name="Oakeshott J.G."/>
            <person name="Pandey G."/>
        </authorList>
    </citation>
    <scope>NUCLEOTIDE SEQUENCE [LARGE SCALE GENOMIC DNA]</scope>
    <source>
        <strain evidence="11 12">LL02</strain>
    </source>
</reference>
<evidence type="ECO:0000313" key="11">
    <source>
        <dbReference type="EMBL" id="KMS56269.1"/>
    </source>
</evidence>
<dbReference type="PROSITE" id="PS00583">
    <property type="entry name" value="PFKB_KINASES_1"/>
    <property type="match status" value="1"/>
</dbReference>
<dbReference type="InterPro" id="IPR002173">
    <property type="entry name" value="Carboh/pur_kinase_PfkB_CS"/>
</dbReference>
<evidence type="ECO:0000256" key="6">
    <source>
        <dbReference type="ARBA" id="ARBA00047745"/>
    </source>
</evidence>
<dbReference type="InterPro" id="IPR011611">
    <property type="entry name" value="PfkB_dom"/>
</dbReference>
<dbReference type="EMBL" id="JACU01000004">
    <property type="protein sequence ID" value="KMS56269.1"/>
    <property type="molecule type" value="Genomic_DNA"/>
</dbReference>
<dbReference type="Proteomes" id="UP000052268">
    <property type="component" value="Unassembled WGS sequence"/>
</dbReference>
<evidence type="ECO:0000256" key="9">
    <source>
        <dbReference type="RuleBase" id="RU369061"/>
    </source>
</evidence>
<comment type="function">
    <text evidence="9">Catalyzes the ATP-dependent phosphorylation of fructose-l-phosphate to fructose-l,6-bisphosphate.</text>
</comment>
<comment type="similarity">
    <text evidence="1 7 8">Belongs to the carbohydrate kinase PfkB family.</text>
</comment>
<dbReference type="PROSITE" id="PS00584">
    <property type="entry name" value="PFKB_KINASES_2"/>
    <property type="match status" value="1"/>
</dbReference>
<evidence type="ECO:0000256" key="7">
    <source>
        <dbReference type="PIRNR" id="PIRNR000535"/>
    </source>
</evidence>
<dbReference type="AlphaFoldDB" id="A0A0J7XXL7"/>
<dbReference type="Pfam" id="PF00294">
    <property type="entry name" value="PfkB"/>
    <property type="match status" value="1"/>
</dbReference>
<evidence type="ECO:0000256" key="4">
    <source>
        <dbReference type="ARBA" id="ARBA00022777"/>
    </source>
</evidence>
<dbReference type="InterPro" id="IPR022463">
    <property type="entry name" value="1-PFruKinase"/>
</dbReference>
<dbReference type="GO" id="GO:0005829">
    <property type="term" value="C:cytosol"/>
    <property type="evidence" value="ECO:0007669"/>
    <property type="project" value="TreeGrafter"/>
</dbReference>
<feature type="domain" description="Carbohydrate kinase PfkB" evidence="10">
    <location>
        <begin position="7"/>
        <end position="291"/>
    </location>
</feature>
<dbReference type="GO" id="GO:0005524">
    <property type="term" value="F:ATP binding"/>
    <property type="evidence" value="ECO:0007669"/>
    <property type="project" value="UniProtKB-UniRule"/>
</dbReference>
<dbReference type="PRINTS" id="PR00990">
    <property type="entry name" value="RIBOKINASE"/>
</dbReference>
<sequence length="316" mass="32443">MRVVTVTFNPAIDQTVTLDHLVPGAVHRALSARQDAGGKGVNVASCLADWGTAVSVHGLLGTDNAAAFEALFANKGITDRFIRRAGATRVNLKLVDGDGTTDVNMDGTPADPYQIEAVIAAVVEEAGPDALMVLAGSLPPGFPHDIYARIVGRVRGTGALVLLDSSGASLRAALESDALPDIVKPNRHELSEWLGAPVETMAEVHRVAADLHERGVSLVAVSLGEEGAFFLSGEGALTARLAAADVASTVGAGDAMVAGIAAALAEGGTLERIARLSTAFAVGKLGRAGPHLPKKETVQTLADSVRIDTVLAGEEK</sequence>
<dbReference type="InterPro" id="IPR002139">
    <property type="entry name" value="Ribo/fructo_kinase"/>
</dbReference>
<comment type="caution">
    <text evidence="11">The sequence shown here is derived from an EMBL/GenBank/DDBJ whole genome shotgun (WGS) entry which is preliminary data.</text>
</comment>
<dbReference type="GO" id="GO:0016052">
    <property type="term" value="P:carbohydrate catabolic process"/>
    <property type="evidence" value="ECO:0007669"/>
    <property type="project" value="UniProtKB-ARBA"/>
</dbReference>
<keyword evidence="3 9" id="KW-0547">Nucleotide-binding</keyword>
<keyword evidence="5 9" id="KW-0067">ATP-binding</keyword>
<dbReference type="CDD" id="cd01164">
    <property type="entry name" value="FruK_PfkB_like"/>
    <property type="match status" value="1"/>
</dbReference>
<dbReference type="NCBIfam" id="TIGR03168">
    <property type="entry name" value="1-PFK"/>
    <property type="match status" value="1"/>
</dbReference>